<accession>A0A2I0UAH0</accession>
<reference evidence="2" key="1">
    <citation type="submission" date="2017-11" db="EMBL/GenBank/DDBJ databases">
        <authorList>
            <person name="Lima N.C."/>
            <person name="Parody-Merino A.M."/>
            <person name="Battley P.F."/>
            <person name="Fidler A.E."/>
            <person name="Prosdocimi F."/>
        </authorList>
    </citation>
    <scope>NUCLEOTIDE SEQUENCE [LARGE SCALE GENOMIC DNA]</scope>
</reference>
<dbReference type="AlphaFoldDB" id="A0A2I0UAH0"/>
<dbReference type="EMBL" id="KZ505943">
    <property type="protein sequence ID" value="PKU42993.1"/>
    <property type="molecule type" value="Genomic_DNA"/>
</dbReference>
<dbReference type="Proteomes" id="UP000233556">
    <property type="component" value="Unassembled WGS sequence"/>
</dbReference>
<gene>
    <name evidence="1" type="ORF">llap_6704</name>
</gene>
<protein>
    <submittedName>
        <fullName evidence="1">Uncharacterized protein</fullName>
    </submittedName>
</protein>
<organism evidence="1 2">
    <name type="scientific">Limosa lapponica baueri</name>
    <dbReference type="NCBI Taxonomy" id="1758121"/>
    <lineage>
        <taxon>Eukaryota</taxon>
        <taxon>Metazoa</taxon>
        <taxon>Chordata</taxon>
        <taxon>Craniata</taxon>
        <taxon>Vertebrata</taxon>
        <taxon>Euteleostomi</taxon>
        <taxon>Archelosauria</taxon>
        <taxon>Archosauria</taxon>
        <taxon>Dinosauria</taxon>
        <taxon>Saurischia</taxon>
        <taxon>Theropoda</taxon>
        <taxon>Coelurosauria</taxon>
        <taxon>Aves</taxon>
        <taxon>Neognathae</taxon>
        <taxon>Neoaves</taxon>
        <taxon>Charadriiformes</taxon>
        <taxon>Scolopacidae</taxon>
        <taxon>Limosa</taxon>
    </lineage>
</organism>
<reference evidence="2" key="2">
    <citation type="submission" date="2017-12" db="EMBL/GenBank/DDBJ databases">
        <title>Genome sequence of the Bar-tailed Godwit (Limosa lapponica baueri).</title>
        <authorList>
            <person name="Lima N.C.B."/>
            <person name="Parody-Merino A.M."/>
            <person name="Battley P.F."/>
            <person name="Fidler A.E."/>
            <person name="Prosdocimi F."/>
        </authorList>
    </citation>
    <scope>NUCLEOTIDE SEQUENCE [LARGE SCALE GENOMIC DNA]</scope>
</reference>
<proteinExistence type="predicted"/>
<name>A0A2I0UAH0_LIMLA</name>
<evidence type="ECO:0000313" key="2">
    <source>
        <dbReference type="Proteomes" id="UP000233556"/>
    </source>
</evidence>
<evidence type="ECO:0000313" key="1">
    <source>
        <dbReference type="EMBL" id="PKU42993.1"/>
    </source>
</evidence>
<sequence>MAASCGTGNGINHLGVNILNSLRNEGRGGERLEGVTGSESPFFDAETIADVIIADKFVKMMPKTFA</sequence>
<keyword evidence="2" id="KW-1185">Reference proteome</keyword>